<dbReference type="PANTHER" id="PTHR35010">
    <property type="entry name" value="BLL4672 PROTEIN-RELATED"/>
    <property type="match status" value="1"/>
</dbReference>
<accession>A0ABV2P9C7</accession>
<dbReference type="Proteomes" id="UP001549307">
    <property type="component" value="Unassembled WGS sequence"/>
</dbReference>
<feature type="compositionally biased region" description="Polar residues" evidence="1">
    <location>
        <begin position="295"/>
        <end position="312"/>
    </location>
</feature>
<sequence length="312" mass="34586">MVVMTMVSELGEFLRVRRAALKPEDVGLLNYGIRRVPGLRREELAMLAGVSNTYYTRLEQGLSNNASEAIIDAIARALNLTIDERAHLFNLARARNTKRRTVTKPDKARTGTLRLIQSMSSTPAIVLGRRSEVLAWNRLGHRLVAGHLDFDAPKSAATRPNMTRLLFLDHHTRELYPRWLEEATRAVSSLRLVAGRAADDPELASLVGELTLKSEEFAKLWARHPVENCMSGLKHMHHPEVGDLELNFEVLTPPDDSGHRILMYAADPGTPAAEALQLLAAGDAAEPEGPARLSLDQQSSTLPQSDSPFRLR</sequence>
<dbReference type="PANTHER" id="PTHR35010:SF2">
    <property type="entry name" value="BLL4672 PROTEIN"/>
    <property type="match status" value="1"/>
</dbReference>
<comment type="caution">
    <text evidence="3">The sequence shown here is derived from an EMBL/GenBank/DDBJ whole genome shotgun (WGS) entry which is preliminary data.</text>
</comment>
<feature type="domain" description="HTH cro/C1-type" evidence="2">
    <location>
        <begin position="38"/>
        <end position="85"/>
    </location>
</feature>
<reference evidence="3 4" key="1">
    <citation type="submission" date="2024-06" db="EMBL/GenBank/DDBJ databases">
        <title>Sorghum-associated microbial communities from plants grown in Nebraska, USA.</title>
        <authorList>
            <person name="Schachtman D."/>
        </authorList>
    </citation>
    <scope>NUCLEOTIDE SEQUENCE [LARGE SCALE GENOMIC DNA]</scope>
    <source>
        <strain evidence="3 4">3552</strain>
    </source>
</reference>
<organism evidence="3 4">
    <name type="scientific">Arthrobacter bambusae</name>
    <dbReference type="NCBI Taxonomy" id="1338426"/>
    <lineage>
        <taxon>Bacteria</taxon>
        <taxon>Bacillati</taxon>
        <taxon>Actinomycetota</taxon>
        <taxon>Actinomycetes</taxon>
        <taxon>Micrococcales</taxon>
        <taxon>Micrococcaceae</taxon>
        <taxon>Arthrobacter</taxon>
    </lineage>
</organism>
<dbReference type="Pfam" id="PF13560">
    <property type="entry name" value="HTH_31"/>
    <property type="match status" value="1"/>
</dbReference>
<dbReference type="EMBL" id="JBEPSN010000008">
    <property type="protein sequence ID" value="MET4541384.1"/>
    <property type="molecule type" value="Genomic_DNA"/>
</dbReference>
<dbReference type="Pfam" id="PF17765">
    <property type="entry name" value="MLTR_LBD"/>
    <property type="match status" value="1"/>
</dbReference>
<dbReference type="Gene3D" id="1.10.260.40">
    <property type="entry name" value="lambda repressor-like DNA-binding domains"/>
    <property type="match status" value="1"/>
</dbReference>
<dbReference type="InterPro" id="IPR010982">
    <property type="entry name" value="Lambda_DNA-bd_dom_sf"/>
</dbReference>
<proteinExistence type="predicted"/>
<gene>
    <name evidence="3" type="ORF">ABIE37_003179</name>
</gene>
<protein>
    <submittedName>
        <fullName evidence="3">Transcriptional regulator with XRE-family HTH domain</fullName>
    </submittedName>
</protein>
<feature type="region of interest" description="Disordered" evidence="1">
    <location>
        <begin position="283"/>
        <end position="312"/>
    </location>
</feature>
<dbReference type="SUPFAM" id="SSF47413">
    <property type="entry name" value="lambda repressor-like DNA-binding domains"/>
    <property type="match status" value="1"/>
</dbReference>
<dbReference type="InterPro" id="IPR041413">
    <property type="entry name" value="MLTR_LBD"/>
</dbReference>
<evidence type="ECO:0000256" key="1">
    <source>
        <dbReference type="SAM" id="MobiDB-lite"/>
    </source>
</evidence>
<dbReference type="Gene3D" id="3.30.450.180">
    <property type="match status" value="1"/>
</dbReference>
<dbReference type="CDD" id="cd00093">
    <property type="entry name" value="HTH_XRE"/>
    <property type="match status" value="1"/>
</dbReference>
<keyword evidence="4" id="KW-1185">Reference proteome</keyword>
<evidence type="ECO:0000259" key="2">
    <source>
        <dbReference type="PROSITE" id="PS50943"/>
    </source>
</evidence>
<evidence type="ECO:0000313" key="3">
    <source>
        <dbReference type="EMBL" id="MET4541384.1"/>
    </source>
</evidence>
<dbReference type="SMART" id="SM00530">
    <property type="entry name" value="HTH_XRE"/>
    <property type="match status" value="1"/>
</dbReference>
<dbReference type="InterPro" id="IPR001387">
    <property type="entry name" value="Cro/C1-type_HTH"/>
</dbReference>
<evidence type="ECO:0000313" key="4">
    <source>
        <dbReference type="Proteomes" id="UP001549307"/>
    </source>
</evidence>
<name>A0ABV2P9C7_9MICC</name>
<dbReference type="PROSITE" id="PS50943">
    <property type="entry name" value="HTH_CROC1"/>
    <property type="match status" value="1"/>
</dbReference>